<dbReference type="CDD" id="cd02969">
    <property type="entry name" value="PRX_like1"/>
    <property type="match status" value="1"/>
</dbReference>
<feature type="chain" id="PRO_5045712390" evidence="1">
    <location>
        <begin position="21"/>
        <end position="206"/>
    </location>
</feature>
<dbReference type="RefSeq" id="WP_344822823.1">
    <property type="nucleotide sequence ID" value="NZ_BAABEZ010000004.1"/>
</dbReference>
<protein>
    <submittedName>
        <fullName evidence="3">Thioredoxin family protein</fullName>
    </submittedName>
</protein>
<evidence type="ECO:0000313" key="3">
    <source>
        <dbReference type="EMBL" id="GAA4450858.1"/>
    </source>
</evidence>
<evidence type="ECO:0000259" key="2">
    <source>
        <dbReference type="PROSITE" id="PS51352"/>
    </source>
</evidence>
<name>A0ABP8MHN1_9BACT</name>
<reference evidence="4" key="1">
    <citation type="journal article" date="2019" name="Int. J. Syst. Evol. Microbiol.">
        <title>The Global Catalogue of Microorganisms (GCM) 10K type strain sequencing project: providing services to taxonomists for standard genome sequencing and annotation.</title>
        <authorList>
            <consortium name="The Broad Institute Genomics Platform"/>
            <consortium name="The Broad Institute Genome Sequencing Center for Infectious Disease"/>
            <person name="Wu L."/>
            <person name="Ma J."/>
        </authorList>
    </citation>
    <scope>NUCLEOTIDE SEQUENCE [LARGE SCALE GENOMIC DNA]</scope>
    <source>
        <strain evidence="4">JCM 31921</strain>
    </source>
</reference>
<dbReference type="InterPro" id="IPR047262">
    <property type="entry name" value="PRX-like1"/>
</dbReference>
<dbReference type="InterPro" id="IPR000866">
    <property type="entry name" value="AhpC/TSA"/>
</dbReference>
<dbReference type="Gene3D" id="3.40.30.10">
    <property type="entry name" value="Glutaredoxin"/>
    <property type="match status" value="1"/>
</dbReference>
<evidence type="ECO:0000256" key="1">
    <source>
        <dbReference type="SAM" id="SignalP"/>
    </source>
</evidence>
<keyword evidence="1" id="KW-0732">Signal</keyword>
<keyword evidence="4" id="KW-1185">Reference proteome</keyword>
<dbReference type="PANTHER" id="PTHR43640:SF1">
    <property type="entry name" value="THIOREDOXIN-DEPENDENT PEROXIREDOXIN"/>
    <property type="match status" value="1"/>
</dbReference>
<dbReference type="Proteomes" id="UP001501410">
    <property type="component" value="Unassembled WGS sequence"/>
</dbReference>
<dbReference type="SUPFAM" id="SSF52833">
    <property type="entry name" value="Thioredoxin-like"/>
    <property type="match status" value="1"/>
</dbReference>
<feature type="domain" description="Thioredoxin" evidence="2">
    <location>
        <begin position="27"/>
        <end position="182"/>
    </location>
</feature>
<dbReference type="EMBL" id="BAABEZ010000004">
    <property type="protein sequence ID" value="GAA4450858.1"/>
    <property type="molecule type" value="Genomic_DNA"/>
</dbReference>
<organism evidence="3 4">
    <name type="scientific">Rurimicrobium arvi</name>
    <dbReference type="NCBI Taxonomy" id="2049916"/>
    <lineage>
        <taxon>Bacteria</taxon>
        <taxon>Pseudomonadati</taxon>
        <taxon>Bacteroidota</taxon>
        <taxon>Chitinophagia</taxon>
        <taxon>Chitinophagales</taxon>
        <taxon>Chitinophagaceae</taxon>
        <taxon>Rurimicrobium</taxon>
    </lineage>
</organism>
<dbReference type="Pfam" id="PF00578">
    <property type="entry name" value="AhpC-TSA"/>
    <property type="match status" value="1"/>
</dbReference>
<dbReference type="InterPro" id="IPR036249">
    <property type="entry name" value="Thioredoxin-like_sf"/>
</dbReference>
<feature type="signal peptide" evidence="1">
    <location>
        <begin position="1"/>
        <end position="20"/>
    </location>
</feature>
<dbReference type="PANTHER" id="PTHR43640">
    <property type="entry name" value="OS07G0260300 PROTEIN"/>
    <property type="match status" value="1"/>
</dbReference>
<comment type="caution">
    <text evidence="3">The sequence shown here is derived from an EMBL/GenBank/DDBJ whole genome shotgun (WGS) entry which is preliminary data.</text>
</comment>
<accession>A0ABP8MHN1</accession>
<evidence type="ECO:0000313" key="4">
    <source>
        <dbReference type="Proteomes" id="UP001501410"/>
    </source>
</evidence>
<dbReference type="InterPro" id="IPR013766">
    <property type="entry name" value="Thioredoxin_domain"/>
</dbReference>
<gene>
    <name evidence="3" type="ORF">GCM10023092_07470</name>
</gene>
<proteinExistence type="predicted"/>
<dbReference type="PROSITE" id="PS51352">
    <property type="entry name" value="THIOREDOXIN_2"/>
    <property type="match status" value="1"/>
</dbReference>
<sequence length="206" mass="23070">MKKIIGAVMLVVAAVCSSSAQKTTATYKLGDIVSDFKLKNVDGTMRGLVTDAGREKGYIVIFTCNHCPYAKAYEQRIMDLDKNFRQSGYPVVAINSNDPKEAPEDSFEKMAERAKEKNYTFPYLFDESQAIAKKFGAVRTPQVFLLNRNKQGKLELVYTGAIDNNWEDAAKAHRHYVEEALTDLSENLKPATAETKAIGCTIKWKK</sequence>